<feature type="signal peptide" evidence="1">
    <location>
        <begin position="1"/>
        <end position="26"/>
    </location>
</feature>
<dbReference type="STRING" id="168276.SAMN05444580_101254"/>
<dbReference type="RefSeq" id="WP_072844560.1">
    <property type="nucleotide sequence ID" value="NZ_FNAB01000001.1"/>
</dbReference>
<evidence type="ECO:0008006" key="4">
    <source>
        <dbReference type="Google" id="ProtNLM"/>
    </source>
</evidence>
<sequence>MNLINRTAASTLIAAAMIAGPGIAQAGAATGPPGQAVPGVHQVDSPEKQAAFEHMLNELNLGWANGGAAGTAIGSVAGLGIGCISMFPGSLAGCIIGAPTGAIIGALAGMATGNPNAQKAIQDYINTP</sequence>
<gene>
    <name evidence="2" type="ORF">SAMN05444580_101254</name>
</gene>
<proteinExistence type="predicted"/>
<keyword evidence="3" id="KW-1185">Reference proteome</keyword>
<name>A0A1G6MP45_9NOCA</name>
<evidence type="ECO:0000313" key="2">
    <source>
        <dbReference type="EMBL" id="SDC57299.1"/>
    </source>
</evidence>
<accession>A0A1G6MP45</accession>
<evidence type="ECO:0000313" key="3">
    <source>
        <dbReference type="Proteomes" id="UP000199417"/>
    </source>
</evidence>
<dbReference type="AlphaFoldDB" id="A0A1G6MP45"/>
<evidence type="ECO:0000256" key="1">
    <source>
        <dbReference type="SAM" id="SignalP"/>
    </source>
</evidence>
<feature type="chain" id="PRO_5011643297" description="Glycine zipper" evidence="1">
    <location>
        <begin position="27"/>
        <end position="128"/>
    </location>
</feature>
<dbReference type="EMBL" id="FNAB01000001">
    <property type="protein sequence ID" value="SDC57299.1"/>
    <property type="molecule type" value="Genomic_DNA"/>
</dbReference>
<dbReference type="Proteomes" id="UP000199417">
    <property type="component" value="Unassembled WGS sequence"/>
</dbReference>
<keyword evidence="1" id="KW-0732">Signal</keyword>
<reference evidence="2 3" key="1">
    <citation type="submission" date="2016-10" db="EMBL/GenBank/DDBJ databases">
        <authorList>
            <person name="de Groot N.N."/>
        </authorList>
    </citation>
    <scope>NUCLEOTIDE SEQUENCE [LARGE SCALE GENOMIC DNA]</scope>
    <source>
        <strain evidence="2 3">JCM 11308</strain>
    </source>
</reference>
<organism evidence="2 3">
    <name type="scientific">Rhodococcus tukisamuensis</name>
    <dbReference type="NCBI Taxonomy" id="168276"/>
    <lineage>
        <taxon>Bacteria</taxon>
        <taxon>Bacillati</taxon>
        <taxon>Actinomycetota</taxon>
        <taxon>Actinomycetes</taxon>
        <taxon>Mycobacteriales</taxon>
        <taxon>Nocardiaceae</taxon>
        <taxon>Rhodococcus</taxon>
    </lineage>
</organism>
<protein>
    <recommendedName>
        <fullName evidence="4">Glycine zipper</fullName>
    </recommendedName>
</protein>